<keyword evidence="1" id="KW-0472">Membrane</keyword>
<gene>
    <name evidence="2" type="ORF">SAMN02745673_03004</name>
</gene>
<protein>
    <submittedName>
        <fullName evidence="2">Putative membrane protein</fullName>
    </submittedName>
</protein>
<proteinExistence type="predicted"/>
<organism evidence="2 3">
    <name type="scientific">Marinactinospora thermotolerans DSM 45154</name>
    <dbReference type="NCBI Taxonomy" id="1122192"/>
    <lineage>
        <taxon>Bacteria</taxon>
        <taxon>Bacillati</taxon>
        <taxon>Actinomycetota</taxon>
        <taxon>Actinomycetes</taxon>
        <taxon>Streptosporangiales</taxon>
        <taxon>Nocardiopsidaceae</taxon>
        <taxon>Marinactinospora</taxon>
    </lineage>
</organism>
<dbReference type="RefSeq" id="WP_078762293.1">
    <property type="nucleotide sequence ID" value="NZ_FUWS01000007.1"/>
</dbReference>
<dbReference type="STRING" id="1122192.SAMN02745673_03004"/>
<evidence type="ECO:0000256" key="1">
    <source>
        <dbReference type="SAM" id="Phobius"/>
    </source>
</evidence>
<dbReference type="AlphaFoldDB" id="A0A1T4RUJ8"/>
<sequence length="111" mass="11970">MYSMFLATGAAASGAIAQAAPSWGDGPPLFLHAFGGTMFLLFLLIGLVVFLSVRRHGGRPPWARPAAEPPETSAKRMLAERFARGELSVEEFMERASALNWTPGSPPKGRR</sequence>
<dbReference type="OrthoDB" id="3748887at2"/>
<dbReference type="EMBL" id="FUWS01000007">
    <property type="protein sequence ID" value="SKA19645.1"/>
    <property type="molecule type" value="Genomic_DNA"/>
</dbReference>
<keyword evidence="3" id="KW-1185">Reference proteome</keyword>
<name>A0A1T4RUJ8_9ACTN</name>
<evidence type="ECO:0000313" key="3">
    <source>
        <dbReference type="Proteomes" id="UP000190637"/>
    </source>
</evidence>
<reference evidence="2 3" key="1">
    <citation type="submission" date="2017-02" db="EMBL/GenBank/DDBJ databases">
        <authorList>
            <person name="Peterson S.W."/>
        </authorList>
    </citation>
    <scope>NUCLEOTIDE SEQUENCE [LARGE SCALE GENOMIC DNA]</scope>
    <source>
        <strain evidence="2 3">DSM 45154</strain>
    </source>
</reference>
<dbReference type="Proteomes" id="UP000190637">
    <property type="component" value="Unassembled WGS sequence"/>
</dbReference>
<keyword evidence="1" id="KW-0812">Transmembrane</keyword>
<accession>A0A1T4RUJ8</accession>
<keyword evidence="1" id="KW-1133">Transmembrane helix</keyword>
<evidence type="ECO:0000313" key="2">
    <source>
        <dbReference type="EMBL" id="SKA19645.1"/>
    </source>
</evidence>
<feature type="transmembrane region" description="Helical" evidence="1">
    <location>
        <begin position="29"/>
        <end position="51"/>
    </location>
</feature>